<evidence type="ECO:0000313" key="3">
    <source>
        <dbReference type="Proteomes" id="UP001297272"/>
    </source>
</evidence>
<keyword evidence="1" id="KW-0472">Membrane</keyword>
<protein>
    <submittedName>
        <fullName evidence="2">Uncharacterized protein</fullName>
    </submittedName>
</protein>
<evidence type="ECO:0000313" key="2">
    <source>
        <dbReference type="EMBL" id="MBS9721464.1"/>
    </source>
</evidence>
<keyword evidence="3" id="KW-1185">Reference proteome</keyword>
<gene>
    <name evidence="2" type="ORF">JYU29_12290</name>
</gene>
<reference evidence="2 3" key="1">
    <citation type="submission" date="2021-03" db="EMBL/GenBank/DDBJ databases">
        <title>Tianweitania aestuarii sp. nov., isolated from a tidal flat.</title>
        <authorList>
            <person name="Park S."/>
            <person name="Yoon J.-H."/>
        </authorList>
    </citation>
    <scope>NUCLEOTIDE SEQUENCE [LARGE SCALE GENOMIC DNA]</scope>
    <source>
        <strain evidence="2 3">BSSL-BM11</strain>
    </source>
</reference>
<organism evidence="2 3">
    <name type="scientific">Tianweitania aestuarii</name>
    <dbReference type="NCBI Taxonomy" id="2814886"/>
    <lineage>
        <taxon>Bacteria</taxon>
        <taxon>Pseudomonadati</taxon>
        <taxon>Pseudomonadota</taxon>
        <taxon>Alphaproteobacteria</taxon>
        <taxon>Hyphomicrobiales</taxon>
        <taxon>Phyllobacteriaceae</taxon>
        <taxon>Tianweitania</taxon>
    </lineage>
</organism>
<name>A0ABS5RWQ6_9HYPH</name>
<comment type="caution">
    <text evidence="2">The sequence shown here is derived from an EMBL/GenBank/DDBJ whole genome shotgun (WGS) entry which is preliminary data.</text>
</comment>
<proteinExistence type="predicted"/>
<keyword evidence="1" id="KW-1133">Transmembrane helix</keyword>
<sequence>MAIEDKDPKDQQDPTHSPWRVDFIVPLASTVAIFGALIAIGWRLALGPS</sequence>
<feature type="transmembrane region" description="Helical" evidence="1">
    <location>
        <begin position="23"/>
        <end position="46"/>
    </location>
</feature>
<accession>A0ABS5RWQ6</accession>
<evidence type="ECO:0000256" key="1">
    <source>
        <dbReference type="SAM" id="Phobius"/>
    </source>
</evidence>
<dbReference type="EMBL" id="JAFMNX010000003">
    <property type="protein sequence ID" value="MBS9721464.1"/>
    <property type="molecule type" value="Genomic_DNA"/>
</dbReference>
<dbReference type="Proteomes" id="UP001297272">
    <property type="component" value="Unassembled WGS sequence"/>
</dbReference>
<dbReference type="RefSeq" id="WP_213985123.1">
    <property type="nucleotide sequence ID" value="NZ_JAFMNX010000003.1"/>
</dbReference>
<keyword evidence="1" id="KW-0812">Transmembrane</keyword>